<proteinExistence type="predicted"/>
<dbReference type="InterPro" id="IPR036188">
    <property type="entry name" value="FAD/NAD-bd_sf"/>
</dbReference>
<sequence length="522" mass="58916">MGSCWSKKNAEGSLSGNSHVHRSLRKSDFGQYEPKVLILGAGVAGLACAVELKNNGLNNVRIVEMSDRIGGRVKTMKFADNYIDLGAQWVYGESENLVWQMADADELGKSDGTITNMNWIRSNGKKISQGVVDQMLKLITTIYDNMEDSAIDPTITFGDYLSKMFDREVEKQNIRIDKKLAKEFIVTVKKMEGNMADTDMSAYNYWSFKPCDGSGLLNWREKGFKQFLRHLVDGDDLNEHGVLKDCIDLNQRVREVEWDRPDGTVLVSCEKEKYSADHVVITVSLGVLKHSSTLFRPTLPDAHCKAINSMGFGNVCKIFVEFQEKFWPEDWRGFNALWREQDMPAQPWLKDIYGFHVYDHQPRVLLGWACGFHVEGIETMKHSALVEGVVYMLKHFLPHFKVRRPNNLVISKWGADPAHYGSYSYPSVLATENDTGPEKLAQPIHVQVAVSRQPSDMSISSTSLGRPISARPVLFFAGEATSSDHYSTVHGAVESGIREAERIISFYRSSIYSAYSNNKLRL</sequence>
<evidence type="ECO:0000313" key="2">
    <source>
        <dbReference type="Proteomes" id="UP000694904"/>
    </source>
</evidence>
<reference evidence="2" key="2">
    <citation type="journal article" date="2016" name="G3 (Bethesda)">
        <title>Genome Evolution in Three Species of Cactophilic Drosophila.</title>
        <authorList>
            <person name="Sanchez-Flores A."/>
            <person name="Penazola F."/>
            <person name="Carpinteyro-Ponce J."/>
            <person name="Nazario-Yepiz N."/>
            <person name="Abreu-Goodger C."/>
            <person name="Machado C.A."/>
            <person name="Markow T.A."/>
        </authorList>
    </citation>
    <scope>NUCLEOTIDE SEQUENCE [LARGE SCALE GENOMIC DNA]</scope>
</reference>
<dbReference type="SUPFAM" id="SSF54373">
    <property type="entry name" value="FAD-linked reductases, C-terminal domain"/>
    <property type="match status" value="1"/>
</dbReference>
<gene>
    <name evidence="3" type="primary">LOC108617304</name>
</gene>
<dbReference type="SUPFAM" id="SSF51905">
    <property type="entry name" value="FAD/NAD(P)-binding domain"/>
    <property type="match status" value="1"/>
</dbReference>
<dbReference type="InterPro" id="IPR050281">
    <property type="entry name" value="Flavin_monoamine_oxidase"/>
</dbReference>
<name>A0ABM1PMV2_DROAR</name>
<dbReference type="PANTHER" id="PTHR10742">
    <property type="entry name" value="FLAVIN MONOAMINE OXIDASE"/>
    <property type="match status" value="1"/>
</dbReference>
<dbReference type="Pfam" id="PF01593">
    <property type="entry name" value="Amino_oxidase"/>
    <property type="match status" value="1"/>
</dbReference>
<evidence type="ECO:0000313" key="3">
    <source>
        <dbReference type="RefSeq" id="XP_017868538.1"/>
    </source>
</evidence>
<dbReference type="Gene3D" id="3.50.50.60">
    <property type="entry name" value="FAD/NAD(P)-binding domain"/>
    <property type="match status" value="1"/>
</dbReference>
<dbReference type="PANTHER" id="PTHR10742:SF398">
    <property type="entry name" value="AMINE OXIDASE DOMAIN-CONTAINING PROTEIN-RELATED"/>
    <property type="match status" value="1"/>
</dbReference>
<reference evidence="3" key="3">
    <citation type="submission" date="2025-08" db="UniProtKB">
        <authorList>
            <consortium name="RefSeq"/>
        </authorList>
    </citation>
    <scope>IDENTIFICATION</scope>
    <source>
        <tissue evidence="3">Whole organism</tissue>
    </source>
</reference>
<dbReference type="Proteomes" id="UP000694904">
    <property type="component" value="Chromosome 5"/>
</dbReference>
<dbReference type="GeneID" id="108617304"/>
<dbReference type="InterPro" id="IPR002937">
    <property type="entry name" value="Amino_oxidase"/>
</dbReference>
<feature type="domain" description="Amine oxidase" evidence="1">
    <location>
        <begin position="43"/>
        <end position="504"/>
    </location>
</feature>
<organism evidence="2 3">
    <name type="scientific">Drosophila arizonae</name>
    <name type="common">Fruit fly</name>
    <dbReference type="NCBI Taxonomy" id="7263"/>
    <lineage>
        <taxon>Eukaryota</taxon>
        <taxon>Metazoa</taxon>
        <taxon>Ecdysozoa</taxon>
        <taxon>Arthropoda</taxon>
        <taxon>Hexapoda</taxon>
        <taxon>Insecta</taxon>
        <taxon>Pterygota</taxon>
        <taxon>Neoptera</taxon>
        <taxon>Endopterygota</taxon>
        <taxon>Diptera</taxon>
        <taxon>Brachycera</taxon>
        <taxon>Muscomorpha</taxon>
        <taxon>Ephydroidea</taxon>
        <taxon>Drosophilidae</taxon>
        <taxon>Drosophila</taxon>
    </lineage>
</organism>
<dbReference type="RefSeq" id="XP_017868538.1">
    <property type="nucleotide sequence ID" value="XM_018013049.1"/>
</dbReference>
<reference evidence="2" key="1">
    <citation type="journal article" date="1997" name="Nucleic Acids Res.">
        <title>tRNAscan-SE: a program for improved detection of transfer RNA genes in genomic sequence.</title>
        <authorList>
            <person name="Lowe T.M."/>
            <person name="Eddy S.R."/>
        </authorList>
    </citation>
    <scope>NUCLEOTIDE SEQUENCE [LARGE SCALE GENOMIC DNA]</scope>
</reference>
<dbReference type="Gene3D" id="3.90.660.10">
    <property type="match status" value="1"/>
</dbReference>
<evidence type="ECO:0000259" key="1">
    <source>
        <dbReference type="Pfam" id="PF01593"/>
    </source>
</evidence>
<accession>A0ABM1PMV2</accession>
<keyword evidence="2" id="KW-1185">Reference proteome</keyword>
<protein>
    <submittedName>
        <fullName evidence="3">Spermine oxidase-like</fullName>
    </submittedName>
</protein>